<organism evidence="3 4">
    <name type="scientific">Daphnia magna</name>
    <dbReference type="NCBI Taxonomy" id="35525"/>
    <lineage>
        <taxon>Eukaryota</taxon>
        <taxon>Metazoa</taxon>
        <taxon>Ecdysozoa</taxon>
        <taxon>Arthropoda</taxon>
        <taxon>Crustacea</taxon>
        <taxon>Branchiopoda</taxon>
        <taxon>Diplostraca</taxon>
        <taxon>Cladocera</taxon>
        <taxon>Anomopoda</taxon>
        <taxon>Daphniidae</taxon>
        <taxon>Daphnia</taxon>
    </lineage>
</organism>
<dbReference type="Proteomes" id="UP001234178">
    <property type="component" value="Unassembled WGS sequence"/>
</dbReference>
<dbReference type="PANTHER" id="PTHR12236">
    <property type="entry name" value="STRUCTURAL CONTITUENT OF CUTICLE"/>
    <property type="match status" value="1"/>
</dbReference>
<name>A0ABQ9ZDP1_9CRUS</name>
<dbReference type="PANTHER" id="PTHR12236:SF79">
    <property type="entry name" value="CUTICULAR PROTEIN 50CB-RELATED"/>
    <property type="match status" value="1"/>
</dbReference>
<dbReference type="EMBL" id="JAOYFB010000003">
    <property type="protein sequence ID" value="KAK4011024.1"/>
    <property type="molecule type" value="Genomic_DNA"/>
</dbReference>
<dbReference type="Pfam" id="PF00379">
    <property type="entry name" value="Chitin_bind_4"/>
    <property type="match status" value="1"/>
</dbReference>
<accession>A0ABQ9ZDP1</accession>
<evidence type="ECO:0008006" key="5">
    <source>
        <dbReference type="Google" id="ProtNLM"/>
    </source>
</evidence>
<evidence type="ECO:0000256" key="1">
    <source>
        <dbReference type="ARBA" id="ARBA00022460"/>
    </source>
</evidence>
<keyword evidence="1 2" id="KW-0193">Cuticle</keyword>
<protein>
    <recommendedName>
        <fullName evidence="5">Pro-resilin</fullName>
    </recommendedName>
</protein>
<dbReference type="InterPro" id="IPR051217">
    <property type="entry name" value="Insect_Cuticle_Struc_Prot"/>
</dbReference>
<reference evidence="3 4" key="1">
    <citation type="journal article" date="2023" name="Nucleic Acids Res.">
        <title>The hologenome of Daphnia magna reveals possible DNA methylation and microbiome-mediated evolution of the host genome.</title>
        <authorList>
            <person name="Chaturvedi A."/>
            <person name="Li X."/>
            <person name="Dhandapani V."/>
            <person name="Marshall H."/>
            <person name="Kissane S."/>
            <person name="Cuenca-Cambronero M."/>
            <person name="Asole G."/>
            <person name="Calvet F."/>
            <person name="Ruiz-Romero M."/>
            <person name="Marangio P."/>
            <person name="Guigo R."/>
            <person name="Rago D."/>
            <person name="Mirbahai L."/>
            <person name="Eastwood N."/>
            <person name="Colbourne J.K."/>
            <person name="Zhou J."/>
            <person name="Mallon E."/>
            <person name="Orsini L."/>
        </authorList>
    </citation>
    <scope>NUCLEOTIDE SEQUENCE [LARGE SCALE GENOMIC DNA]</scope>
    <source>
        <strain evidence="3">LRV0_1</strain>
    </source>
</reference>
<evidence type="ECO:0000313" key="3">
    <source>
        <dbReference type="EMBL" id="KAK4011024.1"/>
    </source>
</evidence>
<gene>
    <name evidence="3" type="ORF">OUZ56_020144</name>
</gene>
<proteinExistence type="predicted"/>
<evidence type="ECO:0000313" key="4">
    <source>
        <dbReference type="Proteomes" id="UP001234178"/>
    </source>
</evidence>
<dbReference type="PROSITE" id="PS00233">
    <property type="entry name" value="CHIT_BIND_RR_1"/>
    <property type="match status" value="1"/>
</dbReference>
<dbReference type="InterPro" id="IPR000618">
    <property type="entry name" value="Insect_cuticle"/>
</dbReference>
<keyword evidence="4" id="KW-1185">Reference proteome</keyword>
<evidence type="ECO:0000256" key="2">
    <source>
        <dbReference type="PROSITE-ProRule" id="PRU00497"/>
    </source>
</evidence>
<dbReference type="PROSITE" id="PS51155">
    <property type="entry name" value="CHIT_BIND_RR_2"/>
    <property type="match status" value="1"/>
</dbReference>
<sequence>MPHATGMRLLSKTDEDLPLNRSKLSFSLAGDLTAGQEQPQYEGEATKSSYEQQINSLVNFQQGPTPHSFARAVKDEPSKNDYSHQKECDGKVISGPYRVVLQEGRIQIVIYKADENGYVADVKYEDGQFPWWE</sequence>
<dbReference type="InterPro" id="IPR031311">
    <property type="entry name" value="CHIT_BIND_RR_consensus"/>
</dbReference>
<comment type="caution">
    <text evidence="3">The sequence shown here is derived from an EMBL/GenBank/DDBJ whole genome shotgun (WGS) entry which is preliminary data.</text>
</comment>